<comment type="subcellular location">
    <subcellularLocation>
        <location evidence="1">Membrane</location>
        <topology evidence="1">Multi-pass membrane protein</topology>
    </subcellularLocation>
</comment>
<dbReference type="Gene3D" id="3.90.550.10">
    <property type="entry name" value="Spore Coat Polysaccharide Biosynthesis Protein SpsA, Chain A"/>
    <property type="match status" value="1"/>
</dbReference>
<evidence type="ECO:0008006" key="13">
    <source>
        <dbReference type="Google" id="ProtNLM"/>
    </source>
</evidence>
<evidence type="ECO:0000256" key="1">
    <source>
        <dbReference type="ARBA" id="ARBA00004141"/>
    </source>
</evidence>
<evidence type="ECO:0000313" key="11">
    <source>
        <dbReference type="EMBL" id="OGM89298.1"/>
    </source>
</evidence>
<dbReference type="GO" id="GO:0009247">
    <property type="term" value="P:glycolipid biosynthetic process"/>
    <property type="evidence" value="ECO:0007669"/>
    <property type="project" value="TreeGrafter"/>
</dbReference>
<protein>
    <recommendedName>
        <fullName evidence="13">Glycosyltransferase 2-like domain-containing protein</fullName>
    </recommendedName>
</protein>
<comment type="similarity">
    <text evidence="2">Belongs to the glycosyltransferase 2 family.</text>
</comment>
<evidence type="ECO:0000256" key="2">
    <source>
        <dbReference type="ARBA" id="ARBA00006739"/>
    </source>
</evidence>
<evidence type="ECO:0000256" key="8">
    <source>
        <dbReference type="SAM" id="Phobius"/>
    </source>
</evidence>
<dbReference type="InterPro" id="IPR001173">
    <property type="entry name" value="Glyco_trans_2-like"/>
</dbReference>
<dbReference type="Pfam" id="PF00535">
    <property type="entry name" value="Glycos_transf_2"/>
    <property type="match status" value="1"/>
</dbReference>
<dbReference type="InterPro" id="IPR007267">
    <property type="entry name" value="GtrA_DPMS_TM"/>
</dbReference>
<keyword evidence="7 8" id="KW-0472">Membrane</keyword>
<dbReference type="PANTHER" id="PTHR43398:SF1">
    <property type="entry name" value="DOLICHOL-PHOSPHATE MANNOSYLTRANSFERASE SUBUNIT 1"/>
    <property type="match status" value="1"/>
</dbReference>
<evidence type="ECO:0000259" key="10">
    <source>
        <dbReference type="Pfam" id="PF04138"/>
    </source>
</evidence>
<evidence type="ECO:0000259" key="9">
    <source>
        <dbReference type="Pfam" id="PF00535"/>
    </source>
</evidence>
<feature type="transmembrane region" description="Helical" evidence="8">
    <location>
        <begin position="292"/>
        <end position="312"/>
    </location>
</feature>
<evidence type="ECO:0000313" key="12">
    <source>
        <dbReference type="Proteomes" id="UP000176271"/>
    </source>
</evidence>
<evidence type="ECO:0000256" key="7">
    <source>
        <dbReference type="ARBA" id="ARBA00023136"/>
    </source>
</evidence>
<dbReference type="AlphaFoldDB" id="A0A1F8DN63"/>
<sequence>MAFYSQEAIMKYMAKVVIVIPTYNERENTEKMIEALAQELPKIKNHEVHVLYVDDTSPDETYEVVREKGEKYPWLHLLLNAEKKGLGVAYAKGFAFAMDKLGADYVMEFDADFQHRPDEIKKLVAKIDEGYEYIIGSRYIPGGSIPKEWGFSRKFLSVIGNLVARVGLLMPKVHDLTTGFKLTKSSVMKKIDLDHLYSNSFAYKVQILGQAIQGGAKWAEVPITFMARTKGESKIIKNEMVETLKVIFLVQIHNPKILRFIKFGTVGFLGFVVNFVFLRVFRGLGFSETLSWFFSTELAIINNYALNNIWTFKEAKIAGLTKTVVKFIQFNATSAGALAIQSIFGPLGVRLVGTQYDYLVLAVVVVFMVLPYNYVMYNLIIWRTWKFPLLDKLFTKKQA</sequence>
<keyword evidence="6 8" id="KW-1133">Transmembrane helix</keyword>
<dbReference type="CDD" id="cd06442">
    <property type="entry name" value="DPM1_like"/>
    <property type="match status" value="1"/>
</dbReference>
<feature type="domain" description="GtrA/DPMS transmembrane" evidence="10">
    <location>
        <begin position="262"/>
        <end position="382"/>
    </location>
</feature>
<accession>A0A1F8DN63</accession>
<keyword evidence="3" id="KW-0328">Glycosyltransferase</keyword>
<organism evidence="11 12">
    <name type="scientific">Candidatus Woesebacteria bacterium RIFOXYD1_FULL_46_19</name>
    <dbReference type="NCBI Taxonomy" id="1802552"/>
    <lineage>
        <taxon>Bacteria</taxon>
        <taxon>Candidatus Woeseibacteriota</taxon>
    </lineage>
</organism>
<evidence type="ECO:0000256" key="4">
    <source>
        <dbReference type="ARBA" id="ARBA00022679"/>
    </source>
</evidence>
<evidence type="ECO:0000256" key="6">
    <source>
        <dbReference type="ARBA" id="ARBA00022989"/>
    </source>
</evidence>
<dbReference type="EMBL" id="MGIM01000023">
    <property type="protein sequence ID" value="OGM89298.1"/>
    <property type="molecule type" value="Genomic_DNA"/>
</dbReference>
<dbReference type="InterPro" id="IPR039528">
    <property type="entry name" value="DPM1-like"/>
</dbReference>
<evidence type="ECO:0000256" key="5">
    <source>
        <dbReference type="ARBA" id="ARBA00022692"/>
    </source>
</evidence>
<dbReference type="GO" id="GO:0000271">
    <property type="term" value="P:polysaccharide biosynthetic process"/>
    <property type="evidence" value="ECO:0007669"/>
    <property type="project" value="InterPro"/>
</dbReference>
<keyword evidence="5 8" id="KW-0812">Transmembrane</keyword>
<reference evidence="11 12" key="1">
    <citation type="journal article" date="2016" name="Nat. Commun.">
        <title>Thousands of microbial genomes shed light on interconnected biogeochemical processes in an aquifer system.</title>
        <authorList>
            <person name="Anantharaman K."/>
            <person name="Brown C.T."/>
            <person name="Hug L.A."/>
            <person name="Sharon I."/>
            <person name="Castelle C.J."/>
            <person name="Probst A.J."/>
            <person name="Thomas B.C."/>
            <person name="Singh A."/>
            <person name="Wilkins M.J."/>
            <person name="Karaoz U."/>
            <person name="Brodie E.L."/>
            <person name="Williams K.H."/>
            <person name="Hubbard S.S."/>
            <person name="Banfield J.F."/>
        </authorList>
    </citation>
    <scope>NUCLEOTIDE SEQUENCE [LARGE SCALE GENOMIC DNA]</scope>
</reference>
<feature type="transmembrane region" description="Helical" evidence="8">
    <location>
        <begin position="356"/>
        <end position="375"/>
    </location>
</feature>
<keyword evidence="4" id="KW-0808">Transferase</keyword>
<dbReference type="InterPro" id="IPR029044">
    <property type="entry name" value="Nucleotide-diphossugar_trans"/>
</dbReference>
<dbReference type="STRING" id="1802552.A2597_00315"/>
<feature type="domain" description="Glycosyltransferase 2-like" evidence="9">
    <location>
        <begin position="18"/>
        <end position="191"/>
    </location>
</feature>
<dbReference type="PANTHER" id="PTHR43398">
    <property type="entry name" value="DOLICHOL-PHOSPHATE MANNOSYLTRANSFERASE SUBUNIT 1"/>
    <property type="match status" value="1"/>
</dbReference>
<gene>
    <name evidence="11" type="ORF">A2597_00315</name>
</gene>
<dbReference type="GO" id="GO:0004582">
    <property type="term" value="F:dolichyl-phosphate beta-D-mannosyltransferase activity"/>
    <property type="evidence" value="ECO:0007669"/>
    <property type="project" value="InterPro"/>
</dbReference>
<dbReference type="GO" id="GO:0016020">
    <property type="term" value="C:membrane"/>
    <property type="evidence" value="ECO:0007669"/>
    <property type="project" value="UniProtKB-SubCell"/>
</dbReference>
<feature type="transmembrane region" description="Helical" evidence="8">
    <location>
        <begin position="324"/>
        <end position="344"/>
    </location>
</feature>
<name>A0A1F8DN63_9BACT</name>
<evidence type="ECO:0000256" key="3">
    <source>
        <dbReference type="ARBA" id="ARBA00022676"/>
    </source>
</evidence>
<proteinExistence type="inferred from homology"/>
<comment type="caution">
    <text evidence="11">The sequence shown here is derived from an EMBL/GenBank/DDBJ whole genome shotgun (WGS) entry which is preliminary data.</text>
</comment>
<feature type="transmembrane region" description="Helical" evidence="8">
    <location>
        <begin position="260"/>
        <end position="280"/>
    </location>
</feature>
<dbReference type="SUPFAM" id="SSF53448">
    <property type="entry name" value="Nucleotide-diphospho-sugar transferases"/>
    <property type="match status" value="1"/>
</dbReference>
<dbReference type="Proteomes" id="UP000176271">
    <property type="component" value="Unassembled WGS sequence"/>
</dbReference>
<dbReference type="Pfam" id="PF04138">
    <property type="entry name" value="GtrA_DPMS_TM"/>
    <property type="match status" value="1"/>
</dbReference>